<gene>
    <name evidence="2" type="ORF">CgunFtcFv8_008379</name>
</gene>
<reference evidence="2 3" key="1">
    <citation type="journal article" date="2023" name="Mol. Biol. Evol.">
        <title>Genomics of Secondarily Temperate Adaptation in the Only Non-Antarctic Icefish.</title>
        <authorList>
            <person name="Rivera-Colon A.G."/>
            <person name="Rayamajhi N."/>
            <person name="Minhas B.F."/>
            <person name="Madrigal G."/>
            <person name="Bilyk K.T."/>
            <person name="Yoon V."/>
            <person name="Hune M."/>
            <person name="Gregory S."/>
            <person name="Cheng C.H.C."/>
            <person name="Catchen J.M."/>
        </authorList>
    </citation>
    <scope>NUCLEOTIDE SEQUENCE [LARGE SCALE GENOMIC DNA]</scope>
    <source>
        <tissue evidence="2">White muscle</tissue>
    </source>
</reference>
<feature type="compositionally biased region" description="Acidic residues" evidence="1">
    <location>
        <begin position="49"/>
        <end position="58"/>
    </location>
</feature>
<evidence type="ECO:0000256" key="1">
    <source>
        <dbReference type="SAM" id="MobiDB-lite"/>
    </source>
</evidence>
<dbReference type="Proteomes" id="UP001331515">
    <property type="component" value="Unassembled WGS sequence"/>
</dbReference>
<comment type="caution">
    <text evidence="2">The sequence shown here is derived from an EMBL/GenBank/DDBJ whole genome shotgun (WGS) entry which is preliminary data.</text>
</comment>
<proteinExistence type="predicted"/>
<organism evidence="2 3">
    <name type="scientific">Champsocephalus gunnari</name>
    <name type="common">Mackerel icefish</name>
    <dbReference type="NCBI Taxonomy" id="52237"/>
    <lineage>
        <taxon>Eukaryota</taxon>
        <taxon>Metazoa</taxon>
        <taxon>Chordata</taxon>
        <taxon>Craniata</taxon>
        <taxon>Vertebrata</taxon>
        <taxon>Euteleostomi</taxon>
        <taxon>Actinopterygii</taxon>
        <taxon>Neopterygii</taxon>
        <taxon>Teleostei</taxon>
        <taxon>Neoteleostei</taxon>
        <taxon>Acanthomorphata</taxon>
        <taxon>Eupercaria</taxon>
        <taxon>Perciformes</taxon>
        <taxon>Notothenioidei</taxon>
        <taxon>Channichthyidae</taxon>
        <taxon>Champsocephalus</taxon>
    </lineage>
</organism>
<sequence length="67" mass="7350">MSFGIVWEVGQQDDMGSWSSRVPGLLRVMDDRVNVCDCRARWPASGGGEEPEEPEEPECAVPSVSLL</sequence>
<evidence type="ECO:0000313" key="3">
    <source>
        <dbReference type="Proteomes" id="UP001331515"/>
    </source>
</evidence>
<accession>A0AAN8D050</accession>
<evidence type="ECO:0000313" key="2">
    <source>
        <dbReference type="EMBL" id="KAK5913895.1"/>
    </source>
</evidence>
<keyword evidence="3" id="KW-1185">Reference proteome</keyword>
<dbReference type="EMBL" id="JAURVH010001527">
    <property type="protein sequence ID" value="KAK5913895.1"/>
    <property type="molecule type" value="Genomic_DNA"/>
</dbReference>
<dbReference type="AlphaFoldDB" id="A0AAN8D050"/>
<name>A0AAN8D050_CHAGU</name>
<feature type="region of interest" description="Disordered" evidence="1">
    <location>
        <begin position="43"/>
        <end position="67"/>
    </location>
</feature>
<protein>
    <submittedName>
        <fullName evidence="2">Uncharacterized protein</fullName>
    </submittedName>
</protein>